<dbReference type="Proteomes" id="UP000039324">
    <property type="component" value="Unassembled WGS sequence"/>
</dbReference>
<dbReference type="Proteomes" id="UP000290189">
    <property type="component" value="Unassembled WGS sequence"/>
</dbReference>
<keyword evidence="2" id="KW-0812">Transmembrane</keyword>
<sequence>MVTASSSAVLVGEALVFLATCALGVAFGYMLATAMRLRQECKHHQSKKKAVPKLKIEAVTAADVSDDEDRRSSLSPKFTGRSDDEPLPKHNRLDSVDVSGDVLLAATAAFQLSSSDASDNDMDD</sequence>
<reference evidence="4 6" key="2">
    <citation type="submission" date="2018-03" db="EMBL/GenBank/DDBJ databases">
        <authorList>
            <person name="Fogelqvist J."/>
        </authorList>
    </citation>
    <scope>NUCLEOTIDE SEQUENCE [LARGE SCALE GENOMIC DNA]</scope>
</reference>
<organism evidence="3 5">
    <name type="scientific">Plasmodiophora brassicae</name>
    <name type="common">Clubroot disease agent</name>
    <dbReference type="NCBI Taxonomy" id="37360"/>
    <lineage>
        <taxon>Eukaryota</taxon>
        <taxon>Sar</taxon>
        <taxon>Rhizaria</taxon>
        <taxon>Endomyxa</taxon>
        <taxon>Phytomyxea</taxon>
        <taxon>Plasmodiophorida</taxon>
        <taxon>Plasmodiophoridae</taxon>
        <taxon>Plasmodiophora</taxon>
    </lineage>
</organism>
<geneLocation type="mitochondrion" evidence="4"/>
<keyword evidence="5" id="KW-1185">Reference proteome</keyword>
<feature type="region of interest" description="Disordered" evidence="1">
    <location>
        <begin position="62"/>
        <end position="93"/>
    </location>
</feature>
<keyword evidence="2" id="KW-0472">Membrane</keyword>
<evidence type="ECO:0000256" key="1">
    <source>
        <dbReference type="SAM" id="MobiDB-lite"/>
    </source>
</evidence>
<gene>
    <name evidence="3" type="ORF">PBRA_000319</name>
    <name evidence="4" type="ORF">PLBR_LOCUS4096</name>
</gene>
<evidence type="ECO:0000313" key="6">
    <source>
        <dbReference type="Proteomes" id="UP000290189"/>
    </source>
</evidence>
<name>A0A0G4IHB0_PLABS</name>
<evidence type="ECO:0000313" key="3">
    <source>
        <dbReference type="EMBL" id="CEO94534.1"/>
    </source>
</evidence>
<dbReference type="AlphaFoldDB" id="A0A0G4IHB0"/>
<proteinExistence type="predicted"/>
<evidence type="ECO:0000313" key="4">
    <source>
        <dbReference type="EMBL" id="SPQ96881.1"/>
    </source>
</evidence>
<evidence type="ECO:0000313" key="5">
    <source>
        <dbReference type="Proteomes" id="UP000039324"/>
    </source>
</evidence>
<dbReference type="EMBL" id="CDSF01000001">
    <property type="protein sequence ID" value="CEO94534.1"/>
    <property type="molecule type" value="Genomic_DNA"/>
</dbReference>
<reference evidence="3 5" key="1">
    <citation type="submission" date="2015-02" db="EMBL/GenBank/DDBJ databases">
        <authorList>
            <person name="Chooi Y.-H."/>
        </authorList>
    </citation>
    <scope>NUCLEOTIDE SEQUENCE [LARGE SCALE GENOMIC DNA]</scope>
    <source>
        <strain evidence="3">E3</strain>
    </source>
</reference>
<accession>A0A0G4IHB0</accession>
<protein>
    <submittedName>
        <fullName evidence="3">Uncharacterized protein</fullName>
    </submittedName>
</protein>
<feature type="compositionally biased region" description="Basic and acidic residues" evidence="1">
    <location>
        <begin position="80"/>
        <end position="93"/>
    </location>
</feature>
<keyword evidence="2" id="KW-1133">Transmembrane helix</keyword>
<dbReference type="EMBL" id="OVEO01000006">
    <property type="protein sequence ID" value="SPQ96881.1"/>
    <property type="molecule type" value="Genomic_DNA"/>
</dbReference>
<keyword evidence="4" id="KW-0496">Mitochondrion</keyword>
<evidence type="ECO:0000256" key="2">
    <source>
        <dbReference type="SAM" id="Phobius"/>
    </source>
</evidence>
<feature type="transmembrane region" description="Helical" evidence="2">
    <location>
        <begin position="14"/>
        <end position="32"/>
    </location>
</feature>